<proteinExistence type="predicted"/>
<accession>A0AB35MGG9</accession>
<evidence type="ECO:0000256" key="1">
    <source>
        <dbReference type="SAM" id="Phobius"/>
    </source>
</evidence>
<dbReference type="Proteomes" id="UP001172756">
    <property type="component" value="Unassembled WGS sequence"/>
</dbReference>
<evidence type="ECO:0008006" key="4">
    <source>
        <dbReference type="Google" id="ProtNLM"/>
    </source>
</evidence>
<reference evidence="2 3" key="1">
    <citation type="submission" date="2023-06" db="EMBL/GenBank/DDBJ databases">
        <title>SYSU T0a273.</title>
        <authorList>
            <person name="Gao L."/>
            <person name="Fang B.-Z."/>
            <person name="Li W.-J."/>
        </authorList>
    </citation>
    <scope>NUCLEOTIDE SEQUENCE [LARGE SCALE GENOMIC DNA]</scope>
    <source>
        <strain evidence="2 3">SYSU T0a273</strain>
    </source>
</reference>
<protein>
    <recommendedName>
        <fullName evidence="4">Type VII secretion protein EccE</fullName>
    </recommendedName>
</protein>
<feature type="transmembrane region" description="Helical" evidence="1">
    <location>
        <begin position="20"/>
        <end position="41"/>
    </location>
</feature>
<gene>
    <name evidence="2" type="ORF">QQ002_04595</name>
</gene>
<evidence type="ECO:0000313" key="3">
    <source>
        <dbReference type="Proteomes" id="UP001172756"/>
    </source>
</evidence>
<name>A0AB35MGG9_9MICO</name>
<evidence type="ECO:0000313" key="2">
    <source>
        <dbReference type="EMBL" id="MDN4482820.1"/>
    </source>
</evidence>
<keyword evidence="1" id="KW-1133">Transmembrane helix</keyword>
<keyword evidence="1" id="KW-0812">Transmembrane</keyword>
<organism evidence="2 3">
    <name type="scientific">Demequina lignilytica</name>
    <dbReference type="NCBI Taxonomy" id="3051663"/>
    <lineage>
        <taxon>Bacteria</taxon>
        <taxon>Bacillati</taxon>
        <taxon>Actinomycetota</taxon>
        <taxon>Actinomycetes</taxon>
        <taxon>Micrococcales</taxon>
        <taxon>Demequinaceae</taxon>
        <taxon>Demequina</taxon>
    </lineage>
</organism>
<dbReference type="RefSeq" id="WP_301159835.1">
    <property type="nucleotide sequence ID" value="NZ_JAUHQB010000002.1"/>
</dbReference>
<dbReference type="EMBL" id="JAUHQB010000002">
    <property type="protein sequence ID" value="MDN4482820.1"/>
    <property type="molecule type" value="Genomic_DNA"/>
</dbReference>
<sequence length="184" mass="19262">MTLSPAVDPGPRVPADAWRAWARPALTIAAVAVPAGALALLHPAASLIVLVPAAAVAWRLHGSGMEPWRPHRPDRFPNTATDPSLRAYARDLRWRWEHGMELAGLAEVGTNGSYRGPVLTSVAQRDGAVIAACRVDDEAAVAAMAARRDVLAAGLEAESVAVDQAGPGSVELTIGLREAGEGWT</sequence>
<dbReference type="AlphaFoldDB" id="A0AB35MGG9"/>
<keyword evidence="1" id="KW-0472">Membrane</keyword>
<comment type="caution">
    <text evidence="2">The sequence shown here is derived from an EMBL/GenBank/DDBJ whole genome shotgun (WGS) entry which is preliminary data.</text>
</comment>